<proteinExistence type="predicted"/>
<name>A0A3N2AR78_9MICO</name>
<keyword evidence="2" id="KW-1185">Reference proteome</keyword>
<evidence type="ECO:0000313" key="2">
    <source>
        <dbReference type="Proteomes" id="UP000275456"/>
    </source>
</evidence>
<dbReference type="Proteomes" id="UP000275456">
    <property type="component" value="Unassembled WGS sequence"/>
</dbReference>
<reference evidence="1 2" key="1">
    <citation type="submission" date="2018-11" db="EMBL/GenBank/DDBJ databases">
        <title>Sequencing the genomes of 1000 actinobacteria strains.</title>
        <authorList>
            <person name="Klenk H.-P."/>
        </authorList>
    </citation>
    <scope>NUCLEOTIDE SEQUENCE [LARGE SCALE GENOMIC DNA]</scope>
    <source>
        <strain evidence="1 2">DSM 9580</strain>
    </source>
</reference>
<sequence>MLEEAEFRTQELQDHLQALDSLLAATLSIDDFVDLEALKQPVVHPPFPRWDLESPIASPPEFPDPPMPVLEPVPEPKALFGKQKKWELAKAEAEHRHSAALAQWNGERARLASLRDANVRLHEQAERERLTALSQARTAYHAQSEARIAQAAKQHEEIDALVAGLAYGVPSAVDEYVTIVLANSVYPEGFDVEHDANFDASSGELVLRVSIPDPAAVPTDRAFKYVRASDEIVAVAQTQKESRERYASIVHQVALRSLHEVFEADRRNLIRSVSLEVGTLTQHPATGRDTFIRFVAVAADRDRFGEFNLGAVVPAATLELLGAAVAKQPYLLKGVDANGVRSYAGE</sequence>
<dbReference type="EMBL" id="RKHJ01000001">
    <property type="protein sequence ID" value="ROR65550.1"/>
    <property type="molecule type" value="Genomic_DNA"/>
</dbReference>
<organism evidence="1 2">
    <name type="scientific">Agrococcus jenensis</name>
    <dbReference type="NCBI Taxonomy" id="46353"/>
    <lineage>
        <taxon>Bacteria</taxon>
        <taxon>Bacillati</taxon>
        <taxon>Actinomycetota</taxon>
        <taxon>Actinomycetes</taxon>
        <taxon>Micrococcales</taxon>
        <taxon>Microbacteriaceae</taxon>
        <taxon>Agrococcus</taxon>
    </lineage>
</organism>
<evidence type="ECO:0000313" key="1">
    <source>
        <dbReference type="EMBL" id="ROR65550.1"/>
    </source>
</evidence>
<protein>
    <submittedName>
        <fullName evidence="1">Restriction system protein</fullName>
    </submittedName>
</protein>
<dbReference type="AlphaFoldDB" id="A0A3N2AR78"/>
<accession>A0A3N2AR78</accession>
<comment type="caution">
    <text evidence="1">The sequence shown here is derived from an EMBL/GenBank/DDBJ whole genome shotgun (WGS) entry which is preliminary data.</text>
</comment>
<gene>
    <name evidence="1" type="ORF">EDD26_0916</name>
</gene>
<dbReference type="RefSeq" id="WP_245989757.1">
    <property type="nucleotide sequence ID" value="NZ_RKHJ01000001.1"/>
</dbReference>